<evidence type="ECO:0008006" key="3">
    <source>
        <dbReference type="Google" id="ProtNLM"/>
    </source>
</evidence>
<sequence>MAKSIFLLKDLRESKSTLGDICTINASITLNLAATIEGVLASTYTQTLKKDPRYKNTARINDFDLRRTFDQKIKKIESEGFESKLQLFKDTLHINIKTFNTYKAINALFQYRNVLAHGGKFEYKRNKVDDWIVDEGNCETKQELEHSDYWVKKPLISYLKENNLLYPPKNNKGWKILLDDSLFTNDIADHFVARSKTFLSDLLLTNSLDVDILDKHFIKYLGLQQPLLKDLYK</sequence>
<proteinExistence type="predicted"/>
<protein>
    <recommendedName>
        <fullName evidence="3">Apea-like HEPN domain-containing protein</fullName>
    </recommendedName>
</protein>
<evidence type="ECO:0000313" key="2">
    <source>
        <dbReference type="Proteomes" id="UP001062165"/>
    </source>
</evidence>
<name>A0ABY6CVH9_9BACT</name>
<organism evidence="1 2">
    <name type="scientific">Reichenbachiella carrageenanivorans</name>
    <dbReference type="NCBI Taxonomy" id="2979869"/>
    <lineage>
        <taxon>Bacteria</taxon>
        <taxon>Pseudomonadati</taxon>
        <taxon>Bacteroidota</taxon>
        <taxon>Cytophagia</taxon>
        <taxon>Cytophagales</taxon>
        <taxon>Reichenbachiellaceae</taxon>
        <taxon>Reichenbachiella</taxon>
    </lineage>
</organism>
<keyword evidence="2" id="KW-1185">Reference proteome</keyword>
<dbReference type="Proteomes" id="UP001062165">
    <property type="component" value="Chromosome"/>
</dbReference>
<dbReference type="RefSeq" id="WP_263049620.1">
    <property type="nucleotide sequence ID" value="NZ_CP106735.1"/>
</dbReference>
<accession>A0ABY6CVH9</accession>
<gene>
    <name evidence="1" type="ORF">N7E81_10890</name>
</gene>
<reference evidence="1" key="1">
    <citation type="submission" date="2022-10" db="EMBL/GenBank/DDBJ databases">
        <title>Comparative genomics and taxonomic characterization of three novel marine species of genus Reichenbachiella exhibiting antioxidant and polysaccharide degradation activities.</title>
        <authorList>
            <person name="Muhammad N."/>
            <person name="Lee Y.-J."/>
            <person name="Ko J."/>
            <person name="Kim S.-G."/>
        </authorList>
    </citation>
    <scope>NUCLEOTIDE SEQUENCE</scope>
    <source>
        <strain evidence="1">Wsw4-B4</strain>
    </source>
</reference>
<evidence type="ECO:0000313" key="1">
    <source>
        <dbReference type="EMBL" id="UXX77873.1"/>
    </source>
</evidence>
<dbReference type="EMBL" id="CP106735">
    <property type="protein sequence ID" value="UXX77873.1"/>
    <property type="molecule type" value="Genomic_DNA"/>
</dbReference>